<dbReference type="AlphaFoldDB" id="A0A0F9DGH6"/>
<protein>
    <recommendedName>
        <fullName evidence="2">Recombination endonuclease VII</fullName>
    </recommendedName>
</protein>
<reference evidence="1" key="1">
    <citation type="journal article" date="2015" name="Nature">
        <title>Complex archaea that bridge the gap between prokaryotes and eukaryotes.</title>
        <authorList>
            <person name="Spang A."/>
            <person name="Saw J.H."/>
            <person name="Jorgensen S.L."/>
            <person name="Zaremba-Niedzwiedzka K."/>
            <person name="Martijn J."/>
            <person name="Lind A.E."/>
            <person name="van Eijk R."/>
            <person name="Schleper C."/>
            <person name="Guy L."/>
            <person name="Ettema T.J."/>
        </authorList>
    </citation>
    <scope>NUCLEOTIDE SEQUENCE</scope>
</reference>
<dbReference type="Gene3D" id="3.40.1800.10">
    <property type="entry name" value="His-Me finger endonucleases"/>
    <property type="match status" value="1"/>
</dbReference>
<organism evidence="1">
    <name type="scientific">marine sediment metagenome</name>
    <dbReference type="NCBI Taxonomy" id="412755"/>
    <lineage>
        <taxon>unclassified sequences</taxon>
        <taxon>metagenomes</taxon>
        <taxon>ecological metagenomes</taxon>
    </lineage>
</organism>
<dbReference type="Pfam" id="PF02945">
    <property type="entry name" value="Endonuclease_7"/>
    <property type="match status" value="1"/>
</dbReference>
<dbReference type="InterPro" id="IPR044925">
    <property type="entry name" value="His-Me_finger_sf"/>
</dbReference>
<dbReference type="EMBL" id="LAZR01029033">
    <property type="protein sequence ID" value="KKL60783.1"/>
    <property type="molecule type" value="Genomic_DNA"/>
</dbReference>
<dbReference type="SUPFAM" id="SSF54060">
    <property type="entry name" value="His-Me finger endonucleases"/>
    <property type="match status" value="1"/>
</dbReference>
<sequence>MKPKRCPKCEIEKPVSEFHNSKKYKDGLDYQCSECKRAEAKVWYYDNREKESRRHRTTYVNGGNTRNRIFQYGPHDFDKMYAEQKGCCAICGRHQSELKKALGVDHNHITKKIRSLLCNKCNSGLGLFQDDSKLLSKASKYLRGFE</sequence>
<dbReference type="InterPro" id="IPR004211">
    <property type="entry name" value="Endonuclease_7"/>
</dbReference>
<name>A0A0F9DGH6_9ZZZZ</name>
<evidence type="ECO:0008006" key="2">
    <source>
        <dbReference type="Google" id="ProtNLM"/>
    </source>
</evidence>
<comment type="caution">
    <text evidence="1">The sequence shown here is derived from an EMBL/GenBank/DDBJ whole genome shotgun (WGS) entry which is preliminary data.</text>
</comment>
<proteinExistence type="predicted"/>
<evidence type="ECO:0000313" key="1">
    <source>
        <dbReference type="EMBL" id="KKL60783.1"/>
    </source>
</evidence>
<accession>A0A0F9DGH6</accession>
<dbReference type="InterPro" id="IPR038563">
    <property type="entry name" value="Endonuclease_7_sf"/>
</dbReference>
<gene>
    <name evidence="1" type="ORF">LCGC14_2201880</name>
</gene>